<dbReference type="Proteomes" id="UP001489004">
    <property type="component" value="Unassembled WGS sequence"/>
</dbReference>
<feature type="signal peptide" evidence="2">
    <location>
        <begin position="1"/>
        <end position="15"/>
    </location>
</feature>
<reference evidence="3 4" key="1">
    <citation type="journal article" date="2024" name="Nat. Commun.">
        <title>Phylogenomics reveals the evolutionary origins of lichenization in chlorophyte algae.</title>
        <authorList>
            <person name="Puginier C."/>
            <person name="Libourel C."/>
            <person name="Otte J."/>
            <person name="Skaloud P."/>
            <person name="Haon M."/>
            <person name="Grisel S."/>
            <person name="Petersen M."/>
            <person name="Berrin J.G."/>
            <person name="Delaux P.M."/>
            <person name="Dal Grande F."/>
            <person name="Keller J."/>
        </authorList>
    </citation>
    <scope>NUCLEOTIDE SEQUENCE [LARGE SCALE GENOMIC DNA]</scope>
    <source>
        <strain evidence="3 4">SAG 2043</strain>
    </source>
</reference>
<protein>
    <recommendedName>
        <fullName evidence="5">DUF4079 domain-containing protein</fullName>
    </recommendedName>
</protein>
<keyword evidence="1" id="KW-0812">Transmembrane</keyword>
<dbReference type="EMBL" id="JALJOR010000002">
    <property type="protein sequence ID" value="KAK9823460.1"/>
    <property type="molecule type" value="Genomic_DNA"/>
</dbReference>
<feature type="transmembrane region" description="Helical" evidence="1">
    <location>
        <begin position="75"/>
        <end position="95"/>
    </location>
</feature>
<gene>
    <name evidence="3" type="ORF">WJX72_002911</name>
</gene>
<feature type="chain" id="PRO_5043598273" description="DUF4079 domain-containing protein" evidence="2">
    <location>
        <begin position="16"/>
        <end position="170"/>
    </location>
</feature>
<proteinExistence type="predicted"/>
<accession>A0AAW1QQC7</accession>
<organism evidence="3 4">
    <name type="scientific">[Myrmecia] bisecta</name>
    <dbReference type="NCBI Taxonomy" id="41462"/>
    <lineage>
        <taxon>Eukaryota</taxon>
        <taxon>Viridiplantae</taxon>
        <taxon>Chlorophyta</taxon>
        <taxon>core chlorophytes</taxon>
        <taxon>Trebouxiophyceae</taxon>
        <taxon>Trebouxiales</taxon>
        <taxon>Trebouxiaceae</taxon>
        <taxon>Myrmecia</taxon>
    </lineage>
</organism>
<evidence type="ECO:0008006" key="5">
    <source>
        <dbReference type="Google" id="ProtNLM"/>
    </source>
</evidence>
<dbReference type="InterPro" id="IPR025067">
    <property type="entry name" value="DUF4079"/>
</dbReference>
<keyword evidence="2" id="KW-0732">Signal</keyword>
<feature type="transmembrane region" description="Helical" evidence="1">
    <location>
        <begin position="136"/>
        <end position="153"/>
    </location>
</feature>
<evidence type="ECO:0000313" key="3">
    <source>
        <dbReference type="EMBL" id="KAK9823460.1"/>
    </source>
</evidence>
<dbReference type="GO" id="GO:0009534">
    <property type="term" value="C:chloroplast thylakoid"/>
    <property type="evidence" value="ECO:0007669"/>
    <property type="project" value="TreeGrafter"/>
</dbReference>
<evidence type="ECO:0000256" key="2">
    <source>
        <dbReference type="SAM" id="SignalP"/>
    </source>
</evidence>
<feature type="transmembrane region" description="Helical" evidence="1">
    <location>
        <begin position="107"/>
        <end position="124"/>
    </location>
</feature>
<evidence type="ECO:0000313" key="4">
    <source>
        <dbReference type="Proteomes" id="UP001489004"/>
    </source>
</evidence>
<keyword evidence="4" id="KW-1185">Reference proteome</keyword>
<comment type="caution">
    <text evidence="3">The sequence shown here is derived from an EMBL/GenBank/DDBJ whole genome shotgun (WGS) entry which is preliminary data.</text>
</comment>
<dbReference type="PANTHER" id="PTHR34679:SF2">
    <property type="entry name" value="OS02G0122500 PROTEIN"/>
    <property type="match status" value="1"/>
</dbReference>
<sequence length="170" mass="18849">MLFLLGSSLWTGYLGWQWRATRLIPQEIKQLKAQLPKPDAEGKRPPTPLDAEIAELEQIRKDLAKGNYREKHWNWGSLLLGLGVAMGVAGPVNTYLRTGKLFPGPHLYAGAAIVVLWAAAASLVPSMQKGSDTARYGHIALNSVNIALFLWQVPTGWEIVTKVFQFTSWP</sequence>
<dbReference type="PANTHER" id="PTHR34679">
    <property type="match status" value="1"/>
</dbReference>
<keyword evidence="1" id="KW-1133">Transmembrane helix</keyword>
<dbReference type="Pfam" id="PF13301">
    <property type="entry name" value="DUF4079"/>
    <property type="match status" value="1"/>
</dbReference>
<name>A0AAW1QQC7_9CHLO</name>
<dbReference type="AlphaFoldDB" id="A0AAW1QQC7"/>
<keyword evidence="1" id="KW-0472">Membrane</keyword>
<evidence type="ECO:0000256" key="1">
    <source>
        <dbReference type="SAM" id="Phobius"/>
    </source>
</evidence>